<dbReference type="GO" id="GO:0000150">
    <property type="term" value="F:DNA strand exchange activity"/>
    <property type="evidence" value="ECO:0007669"/>
    <property type="project" value="InterPro"/>
</dbReference>
<evidence type="ECO:0000259" key="2">
    <source>
        <dbReference type="PROSITE" id="PS51737"/>
    </source>
</evidence>
<evidence type="ECO:0000259" key="1">
    <source>
        <dbReference type="PROSITE" id="PS51736"/>
    </source>
</evidence>
<dbReference type="Pfam" id="PF00239">
    <property type="entry name" value="Resolvase"/>
    <property type="match status" value="1"/>
</dbReference>
<dbReference type="InterPro" id="IPR038109">
    <property type="entry name" value="DNA_bind_recomb_sf"/>
</dbReference>
<dbReference type="PANTHER" id="PTHR30461:SF23">
    <property type="entry name" value="DNA RECOMBINASE-RELATED"/>
    <property type="match status" value="1"/>
</dbReference>
<dbReference type="PROSITE" id="PS51736">
    <property type="entry name" value="RECOMBINASES_3"/>
    <property type="match status" value="1"/>
</dbReference>
<feature type="domain" description="Recombinase" evidence="2">
    <location>
        <begin position="195"/>
        <end position="318"/>
    </location>
</feature>
<dbReference type="GO" id="GO:0003677">
    <property type="term" value="F:DNA binding"/>
    <property type="evidence" value="ECO:0007669"/>
    <property type="project" value="InterPro"/>
</dbReference>
<dbReference type="PROSITE" id="PS51737">
    <property type="entry name" value="RECOMBINASE_DNA_BIND"/>
    <property type="match status" value="1"/>
</dbReference>
<feature type="domain" description="Resolvase/invertase-type recombinase catalytic" evidence="1">
    <location>
        <begin position="14"/>
        <end position="164"/>
    </location>
</feature>
<reference evidence="3 4" key="1">
    <citation type="submission" date="2019-02" db="EMBL/GenBank/DDBJ databases">
        <title>Genomic Encyclopedia of Archaeal and Bacterial Type Strains, Phase II (KMG-II): from individual species to whole genera.</title>
        <authorList>
            <person name="Goeker M."/>
        </authorList>
    </citation>
    <scope>NUCLEOTIDE SEQUENCE [LARGE SCALE GENOMIC DNA]</scope>
    <source>
        <strain evidence="3 4">DSM 18101</strain>
    </source>
</reference>
<dbReference type="InterPro" id="IPR036162">
    <property type="entry name" value="Resolvase-like_N_sf"/>
</dbReference>
<comment type="caution">
    <text evidence="3">The sequence shown here is derived from an EMBL/GenBank/DDBJ whole genome shotgun (WGS) entry which is preliminary data.</text>
</comment>
<dbReference type="SMART" id="SM00857">
    <property type="entry name" value="Resolvase"/>
    <property type="match status" value="1"/>
</dbReference>
<dbReference type="InterPro" id="IPR050639">
    <property type="entry name" value="SSR_resolvase"/>
</dbReference>
<keyword evidence="4" id="KW-1185">Reference proteome</keyword>
<evidence type="ECO:0000313" key="4">
    <source>
        <dbReference type="Proteomes" id="UP000292958"/>
    </source>
</evidence>
<name>A0A4Q7YTL1_9BACT</name>
<dbReference type="InterPro" id="IPR011109">
    <property type="entry name" value="DNA_bind_recombinase_dom"/>
</dbReference>
<proteinExistence type="predicted"/>
<dbReference type="OrthoDB" id="9811097at2"/>
<dbReference type="SUPFAM" id="SSF53041">
    <property type="entry name" value="Resolvase-like"/>
    <property type="match status" value="1"/>
</dbReference>
<dbReference type="Gene3D" id="3.90.1750.20">
    <property type="entry name" value="Putative Large Serine Recombinase, Chain B, Domain 2"/>
    <property type="match status" value="1"/>
</dbReference>
<sequence>MEEQDLRSPRKLLRAAQYVRMSTEHQQYSTENQSEVIARYARQHGMEIVTTYTDSGKSGLTLAGREELQKLLAEAESGHADFSAVLVYDVSRWGRFQDVDQSAYHEYVCRRAGVNVHYCAEQFQNDGSPISTLIKSVKRTMAGEYSRELSVKVFAGQCRLIELGYRQGGPAGYGLRRQLVAMDGTPKELLSRGQQKSIQTDRVILVLGPAEEVKVVRAAFETFTRGERTEAQIAQSLNDRGLLTDFGRAWTRGTVHQLLTNPKYAGMNVYNRRSFKLKKKRIVNTPDMWIRKEAAFDPVVPPEQFLRAQQIIQARSRHFTNDEMLERLRNLFKRYGTLSGVLIDETEEMPSSSAYRSRFNTLLRAYTLVGFTPDRDFAFIELNRALRRTHAEHCETLLSKLREDGAFVRQDPITDLFIVNEEFSMSLVMARCQATASGSTRWNLRFDASLRPDVTIAVRLEPDNQTVRDYYLFPGTDLFTTRLRLSRENGILIDLYRFDDLRFLIGMAERRSIERVA</sequence>
<dbReference type="AlphaFoldDB" id="A0A4Q7YTL1"/>
<dbReference type="EMBL" id="SHKW01000001">
    <property type="protein sequence ID" value="RZU41097.1"/>
    <property type="molecule type" value="Genomic_DNA"/>
</dbReference>
<evidence type="ECO:0000313" key="3">
    <source>
        <dbReference type="EMBL" id="RZU41097.1"/>
    </source>
</evidence>
<gene>
    <name evidence="3" type="ORF">BDD14_2592</name>
</gene>
<dbReference type="PANTHER" id="PTHR30461">
    <property type="entry name" value="DNA-INVERTASE FROM LAMBDOID PROPHAGE"/>
    <property type="match status" value="1"/>
</dbReference>
<dbReference type="Pfam" id="PF07508">
    <property type="entry name" value="Recombinase"/>
    <property type="match status" value="1"/>
</dbReference>
<dbReference type="Proteomes" id="UP000292958">
    <property type="component" value="Unassembled WGS sequence"/>
</dbReference>
<dbReference type="RefSeq" id="WP_130419067.1">
    <property type="nucleotide sequence ID" value="NZ_SHKW01000001.1"/>
</dbReference>
<organism evidence="3 4">
    <name type="scientific">Edaphobacter modestus</name>
    <dbReference type="NCBI Taxonomy" id="388466"/>
    <lineage>
        <taxon>Bacteria</taxon>
        <taxon>Pseudomonadati</taxon>
        <taxon>Acidobacteriota</taxon>
        <taxon>Terriglobia</taxon>
        <taxon>Terriglobales</taxon>
        <taxon>Acidobacteriaceae</taxon>
        <taxon>Edaphobacter</taxon>
    </lineage>
</organism>
<dbReference type="Gene3D" id="3.40.50.1390">
    <property type="entry name" value="Resolvase, N-terminal catalytic domain"/>
    <property type="match status" value="1"/>
</dbReference>
<protein>
    <submittedName>
        <fullName evidence="3">DNA invertase Pin-like site-specific DNA recombinase</fullName>
    </submittedName>
</protein>
<accession>A0A4Q7YTL1</accession>
<dbReference type="FunFam" id="3.40.50.1390:FF:000008">
    <property type="entry name" value="DNA recombinase"/>
    <property type="match status" value="1"/>
</dbReference>
<dbReference type="InterPro" id="IPR006119">
    <property type="entry name" value="Resolv_N"/>
</dbReference>
<dbReference type="CDD" id="cd00338">
    <property type="entry name" value="Ser_Recombinase"/>
    <property type="match status" value="1"/>
</dbReference>